<dbReference type="Proteomes" id="UP001652624">
    <property type="component" value="Chromosome 3"/>
</dbReference>
<keyword evidence="3 7" id="KW-0812">Transmembrane</keyword>
<feature type="transmembrane region" description="Helical" evidence="7">
    <location>
        <begin position="98"/>
        <end position="127"/>
    </location>
</feature>
<dbReference type="CTD" id="8842"/>
<evidence type="ECO:0000256" key="8">
    <source>
        <dbReference type="SAM" id="SignalP"/>
    </source>
</evidence>
<dbReference type="GO" id="GO:0045494">
    <property type="term" value="P:photoreceptor cell maintenance"/>
    <property type="evidence" value="ECO:0007669"/>
    <property type="project" value="TreeGrafter"/>
</dbReference>
<dbReference type="OrthoDB" id="6229420at2759"/>
<dbReference type="PANTHER" id="PTHR22730">
    <property type="entry name" value="PROMININ PROM PROTEIN"/>
    <property type="match status" value="1"/>
</dbReference>
<keyword evidence="8" id="KW-0732">Signal</keyword>
<dbReference type="GeneID" id="103108896"/>
<evidence type="ECO:0000256" key="4">
    <source>
        <dbReference type="ARBA" id="ARBA00022989"/>
    </source>
</evidence>
<dbReference type="GO" id="GO:0016324">
    <property type="term" value="C:apical plasma membrane"/>
    <property type="evidence" value="ECO:0007669"/>
    <property type="project" value="TreeGrafter"/>
</dbReference>
<keyword evidence="5 7" id="KW-0472">Membrane</keyword>
<evidence type="ECO:0000313" key="10">
    <source>
        <dbReference type="RefSeq" id="XP_016041400.1"/>
    </source>
</evidence>
<evidence type="ECO:0000313" key="9">
    <source>
        <dbReference type="Proteomes" id="UP001652624"/>
    </source>
</evidence>
<comment type="similarity">
    <text evidence="2">Belongs to the prominin family.</text>
</comment>
<dbReference type="GO" id="GO:0071914">
    <property type="term" value="C:prominosome"/>
    <property type="evidence" value="ECO:0007669"/>
    <property type="project" value="TreeGrafter"/>
</dbReference>
<evidence type="ECO:0000256" key="1">
    <source>
        <dbReference type="ARBA" id="ARBA00004475"/>
    </source>
</evidence>
<evidence type="ECO:0000256" key="5">
    <source>
        <dbReference type="ARBA" id="ARBA00023136"/>
    </source>
</evidence>
<comment type="subcellular location">
    <subcellularLocation>
        <location evidence="1">Cell projection</location>
        <location evidence="1">Microvillus membrane</location>
        <topology evidence="1">Multi-pass membrane protein</topology>
    </subcellularLocation>
</comment>
<name>A0A1S3W4V4_ERIEU</name>
<feature type="signal peptide" evidence="8">
    <location>
        <begin position="1"/>
        <end position="20"/>
    </location>
</feature>
<dbReference type="AlphaFoldDB" id="A0A1S3W4V4"/>
<dbReference type="GO" id="GO:0031528">
    <property type="term" value="C:microvillus membrane"/>
    <property type="evidence" value="ECO:0007669"/>
    <property type="project" value="UniProtKB-SubCell"/>
</dbReference>
<feature type="transmembrane region" description="Helical" evidence="7">
    <location>
        <begin position="471"/>
        <end position="498"/>
    </location>
</feature>
<evidence type="ECO:0000256" key="6">
    <source>
        <dbReference type="ARBA" id="ARBA00023180"/>
    </source>
</evidence>
<dbReference type="PANTHER" id="PTHR22730:SF3">
    <property type="entry name" value="PROMININ-1"/>
    <property type="match status" value="1"/>
</dbReference>
<evidence type="ECO:0000256" key="7">
    <source>
        <dbReference type="SAM" id="Phobius"/>
    </source>
</evidence>
<feature type="transmembrane region" description="Helical" evidence="7">
    <location>
        <begin position="148"/>
        <end position="169"/>
    </location>
</feature>
<dbReference type="GO" id="GO:0015485">
    <property type="term" value="F:cholesterol binding"/>
    <property type="evidence" value="ECO:0007669"/>
    <property type="project" value="TreeGrafter"/>
</dbReference>
<dbReference type="GO" id="GO:0009986">
    <property type="term" value="C:cell surface"/>
    <property type="evidence" value="ECO:0007669"/>
    <property type="project" value="TreeGrafter"/>
</dbReference>
<feature type="chain" id="PRO_5010226563" evidence="8">
    <location>
        <begin position="21"/>
        <end position="839"/>
    </location>
</feature>
<dbReference type="GO" id="GO:0060219">
    <property type="term" value="P:camera-type eye photoreceptor cell differentiation"/>
    <property type="evidence" value="ECO:0007669"/>
    <property type="project" value="TreeGrafter"/>
</dbReference>
<feature type="transmembrane region" description="Helical" evidence="7">
    <location>
        <begin position="785"/>
        <end position="805"/>
    </location>
</feature>
<sequence>MAHALGIPLLLGLMWTTVSQGPWASAEEAGDTVSDIPTVQYETKEVYRPGPIGFMFRMTCLFIHMVLPQPFPEDTLRQVIEKKFDFASDQRSIIAYELGVIICAVLGLLFVILMPLVGFFFGLCRCCNKCGGEMHQRQKKSGPCLRKYFAVSLLVLCILISLGVIFGFMASQHQTTRIRGTRELARSNFQDMKSLLNTTSEQIKYLLNEYDTTKMRAFSHLDGIKSLLGNRILEQLKPRVVPVMDGLQDVAEAIKKTKETLVHVNKSVETLKTSAAQLSISLQEIRGSLEKTLSVPECTQEPAAKTCDNIRNSLSQLEVKPKLDQLPSLDKQIQSVDDILQTDLSSLVQKGNKTFNDIPQKVEDQARNVVSDTKKTLISIGSSIYKIHDQIPIEEKLSEIMKSINKSESYINSHLPSVQKYDSYRWLGSLLICSLLSLIVVFYLLGLLCGTIGYSHGATPTRRGFVSNTGGVFLMVGVGISFLFCWIFMALVVLTFVVGGNLEKLVCEPYQNRKLFRVLDTPYLLNKNWEFYLSGMILNKSDVNLTFEQVYSDCKEDRGLYNTLKLENIYNISEELSMEKHIESIHQDLDQLTVNVGRITLLDDAGRQNLLNFSNLDVDKIDFSAFLAETSKAPVKVNLLLYANGLEDKTNSLPQGDLRTLLKNDIKTIRKIYQNQVKSMAQQMSSIYQTVEAFQQETSDLGERVNGILSSLNSTQDFLTNHISTVITEEIKNYGDVLVEYFEDYLTWVDISITYRVASCKPFATALDSTIQVFFCSFIVDPMNLFWFGIGKATFLLLPALIFAVKLAKYYRRMDSEDVYDDMRNRNFGLHKHYPKLTV</sequence>
<keyword evidence="4 7" id="KW-1133">Transmembrane helix</keyword>
<dbReference type="GO" id="GO:0005929">
    <property type="term" value="C:cilium"/>
    <property type="evidence" value="ECO:0007669"/>
    <property type="project" value="TreeGrafter"/>
</dbReference>
<protein>
    <submittedName>
        <fullName evidence="10">Prominin-1 isoform X2</fullName>
    </submittedName>
</protein>
<dbReference type="RefSeq" id="XP_016041400.1">
    <property type="nucleotide sequence ID" value="XM_016185914.2"/>
</dbReference>
<dbReference type="Pfam" id="PF05478">
    <property type="entry name" value="Prominin"/>
    <property type="match status" value="1"/>
</dbReference>
<proteinExistence type="inferred from homology"/>
<evidence type="ECO:0000256" key="2">
    <source>
        <dbReference type="ARBA" id="ARBA00006058"/>
    </source>
</evidence>
<dbReference type="InterPro" id="IPR008795">
    <property type="entry name" value="Prominin"/>
</dbReference>
<reference evidence="10" key="1">
    <citation type="submission" date="2025-08" db="UniProtKB">
        <authorList>
            <consortium name="RefSeq"/>
        </authorList>
    </citation>
    <scope>IDENTIFICATION</scope>
</reference>
<organism evidence="9 10">
    <name type="scientific">Erinaceus europaeus</name>
    <name type="common">Western European hedgehog</name>
    <dbReference type="NCBI Taxonomy" id="9365"/>
    <lineage>
        <taxon>Eukaryota</taxon>
        <taxon>Metazoa</taxon>
        <taxon>Chordata</taxon>
        <taxon>Craniata</taxon>
        <taxon>Vertebrata</taxon>
        <taxon>Euteleostomi</taxon>
        <taxon>Mammalia</taxon>
        <taxon>Eutheria</taxon>
        <taxon>Laurasiatheria</taxon>
        <taxon>Eulipotyphla</taxon>
        <taxon>Erinaceidae</taxon>
        <taxon>Erinaceinae</taxon>
        <taxon>Erinaceus</taxon>
    </lineage>
</organism>
<keyword evidence="9" id="KW-1185">Reference proteome</keyword>
<gene>
    <name evidence="10" type="primary">PROM1</name>
</gene>
<evidence type="ECO:0000256" key="3">
    <source>
        <dbReference type="ARBA" id="ARBA00022692"/>
    </source>
</evidence>
<accession>A0A1S3W4V4</accession>
<keyword evidence="6" id="KW-0325">Glycoprotein</keyword>
<feature type="transmembrane region" description="Helical" evidence="7">
    <location>
        <begin position="426"/>
        <end position="450"/>
    </location>
</feature>